<name>D7SJZ0_VITVI</name>
<dbReference type="EMBL" id="FN594951">
    <property type="protein sequence ID" value="CBI15966.3"/>
    <property type="molecule type" value="Genomic_DNA"/>
</dbReference>
<evidence type="ECO:0000313" key="2">
    <source>
        <dbReference type="Proteomes" id="UP000009183"/>
    </source>
</evidence>
<evidence type="ECO:0000313" key="1">
    <source>
        <dbReference type="EMBL" id="CBI15966.3"/>
    </source>
</evidence>
<organism evidence="1 2">
    <name type="scientific">Vitis vinifera</name>
    <name type="common">Grape</name>
    <dbReference type="NCBI Taxonomy" id="29760"/>
    <lineage>
        <taxon>Eukaryota</taxon>
        <taxon>Viridiplantae</taxon>
        <taxon>Streptophyta</taxon>
        <taxon>Embryophyta</taxon>
        <taxon>Tracheophyta</taxon>
        <taxon>Spermatophyta</taxon>
        <taxon>Magnoliopsida</taxon>
        <taxon>eudicotyledons</taxon>
        <taxon>Gunneridae</taxon>
        <taxon>Pentapetalae</taxon>
        <taxon>rosids</taxon>
        <taxon>Vitales</taxon>
        <taxon>Vitaceae</taxon>
        <taxon>Viteae</taxon>
        <taxon>Vitis</taxon>
    </lineage>
</organism>
<dbReference type="InParanoid" id="D7SJZ0"/>
<gene>
    <name evidence="1" type="ordered locus">VIT_06s0004g06490</name>
</gene>
<dbReference type="PaxDb" id="29760-VIT_06s0004g06490.t01"/>
<dbReference type="AlphaFoldDB" id="D7SJZ0"/>
<sequence>MSRLFFYSLHPAILNPHLIPKAVISSFSSSIALHPRLYNWKDAPLSFDIVDLIEGTTPVQRPEEILTDG</sequence>
<reference evidence="2" key="1">
    <citation type="journal article" date="2007" name="Nature">
        <title>The grapevine genome sequence suggests ancestral hexaploidization in major angiosperm phyla.</title>
        <authorList>
            <consortium name="The French-Italian Public Consortium for Grapevine Genome Characterization."/>
            <person name="Jaillon O."/>
            <person name="Aury J.-M."/>
            <person name="Noel B."/>
            <person name="Policriti A."/>
            <person name="Clepet C."/>
            <person name="Casagrande A."/>
            <person name="Choisne N."/>
            <person name="Aubourg S."/>
            <person name="Vitulo N."/>
            <person name="Jubin C."/>
            <person name="Vezzi A."/>
            <person name="Legeai F."/>
            <person name="Hugueney P."/>
            <person name="Dasilva C."/>
            <person name="Horner D."/>
            <person name="Mica E."/>
            <person name="Jublot D."/>
            <person name="Poulain J."/>
            <person name="Bruyere C."/>
            <person name="Billault A."/>
            <person name="Segurens B."/>
            <person name="Gouyvenoux M."/>
            <person name="Ugarte E."/>
            <person name="Cattonaro F."/>
            <person name="Anthouard V."/>
            <person name="Vico V."/>
            <person name="Del Fabbro C."/>
            <person name="Alaux M."/>
            <person name="Di Gaspero G."/>
            <person name="Dumas V."/>
            <person name="Felice N."/>
            <person name="Paillard S."/>
            <person name="Juman I."/>
            <person name="Moroldo M."/>
            <person name="Scalabrin S."/>
            <person name="Canaguier A."/>
            <person name="Le Clainche I."/>
            <person name="Malacrida G."/>
            <person name="Durand E."/>
            <person name="Pesole G."/>
            <person name="Laucou V."/>
            <person name="Chatelet P."/>
            <person name="Merdinoglu D."/>
            <person name="Delledonne M."/>
            <person name="Pezzotti M."/>
            <person name="Lecharny A."/>
            <person name="Scarpelli C."/>
            <person name="Artiguenave F."/>
            <person name="Pe M.E."/>
            <person name="Valle G."/>
            <person name="Morgante M."/>
            <person name="Caboche M."/>
            <person name="Adam-Blondon A.-F."/>
            <person name="Weissenbach J."/>
            <person name="Quetier F."/>
            <person name="Wincker P."/>
        </authorList>
    </citation>
    <scope>NUCLEOTIDE SEQUENCE [LARGE SCALE GENOMIC DNA]</scope>
    <source>
        <strain evidence="2">cv. Pinot noir / PN40024</strain>
    </source>
</reference>
<dbReference type="HOGENOM" id="CLU_2781082_0_0_1"/>
<dbReference type="Proteomes" id="UP000009183">
    <property type="component" value="Chromosome 6"/>
</dbReference>
<protein>
    <submittedName>
        <fullName evidence="1">Uncharacterized protein</fullName>
    </submittedName>
</protein>
<proteinExistence type="predicted"/>
<keyword evidence="2" id="KW-1185">Reference proteome</keyword>
<accession>D7SJZ0</accession>